<reference evidence="7" key="2">
    <citation type="submission" date="2016-11" db="EMBL/GenBank/DDBJ databases">
        <authorList>
            <person name="Varghese N."/>
            <person name="Submissions S."/>
        </authorList>
    </citation>
    <scope>NUCLEOTIDE SEQUENCE [LARGE SCALE GENOMIC DNA]</scope>
    <source>
        <strain evidence="7">DSM 19859</strain>
    </source>
</reference>
<evidence type="ECO:0000256" key="2">
    <source>
        <dbReference type="ARBA" id="ARBA00023295"/>
    </source>
</evidence>
<dbReference type="SMR" id="A0A1M5WRC1"/>
<dbReference type="SUPFAM" id="SSF51445">
    <property type="entry name" value="(Trans)glycosidases"/>
    <property type="match status" value="1"/>
</dbReference>
<dbReference type="SUPFAM" id="SSF49785">
    <property type="entry name" value="Galactose-binding domain-like"/>
    <property type="match status" value="1"/>
</dbReference>
<organism evidence="6 7">
    <name type="scientific">Leeuwenhoekiella palythoae</name>
    <dbReference type="NCBI Taxonomy" id="573501"/>
    <lineage>
        <taxon>Bacteria</taxon>
        <taxon>Pseudomonadati</taxon>
        <taxon>Bacteroidota</taxon>
        <taxon>Flavobacteriia</taxon>
        <taxon>Flavobacteriales</taxon>
        <taxon>Flavobacteriaceae</taxon>
        <taxon>Leeuwenhoekiella</taxon>
    </lineage>
</organism>
<dbReference type="InterPro" id="IPR008979">
    <property type="entry name" value="Galactose-bd-like_sf"/>
</dbReference>
<dbReference type="GO" id="GO:0005576">
    <property type="term" value="C:extracellular region"/>
    <property type="evidence" value="ECO:0007669"/>
    <property type="project" value="TreeGrafter"/>
</dbReference>
<keyword evidence="1 3" id="KW-0378">Hydrolase</keyword>
<comment type="similarity">
    <text evidence="3">Belongs to the glycosyl hydrolase 5 (cellulase A) family.</text>
</comment>
<evidence type="ECO:0000313" key="6">
    <source>
        <dbReference type="EMBL" id="SHH89981.1"/>
    </source>
</evidence>
<proteinExistence type="inferred from homology"/>
<feature type="domain" description="Glycoside hydrolase family 5" evidence="4">
    <location>
        <begin position="105"/>
        <end position="365"/>
    </location>
</feature>
<keyword evidence="2 3" id="KW-0326">Glycosidase</keyword>
<reference evidence="6" key="1">
    <citation type="submission" date="2016-11" db="EMBL/GenBank/DDBJ databases">
        <authorList>
            <person name="Jaros S."/>
            <person name="Januszkiewicz K."/>
            <person name="Wedrychowicz H."/>
        </authorList>
    </citation>
    <scope>NUCLEOTIDE SEQUENCE [LARGE SCALE GENOMIC DNA]</scope>
    <source>
        <strain evidence="6">DSM 19859</strain>
    </source>
</reference>
<evidence type="ECO:0000259" key="4">
    <source>
        <dbReference type="Pfam" id="PF00150"/>
    </source>
</evidence>
<protein>
    <submittedName>
        <fullName evidence="6">Cellulase (Glycosyl hydrolase family 5)</fullName>
    </submittedName>
</protein>
<dbReference type="Gene3D" id="3.20.20.80">
    <property type="entry name" value="Glycosidases"/>
    <property type="match status" value="1"/>
</dbReference>
<evidence type="ECO:0000313" key="7">
    <source>
        <dbReference type="Proteomes" id="UP000184240"/>
    </source>
</evidence>
<gene>
    <name evidence="5" type="ORF">DSM01_625</name>
    <name evidence="6" type="ORF">SAMN04487999_1333</name>
</gene>
<dbReference type="InterPro" id="IPR001547">
    <property type="entry name" value="Glyco_hydro_5"/>
</dbReference>
<keyword evidence="8" id="KW-1185">Reference proteome</keyword>
<evidence type="ECO:0000313" key="5">
    <source>
        <dbReference type="EMBL" id="RXG31484.1"/>
    </source>
</evidence>
<dbReference type="Gene3D" id="2.60.120.260">
    <property type="entry name" value="Galactose-binding domain-like"/>
    <property type="match status" value="1"/>
</dbReference>
<dbReference type="Proteomes" id="UP000184240">
    <property type="component" value="Unassembled WGS sequence"/>
</dbReference>
<dbReference type="Pfam" id="PF00150">
    <property type="entry name" value="Cellulase"/>
    <property type="match status" value="1"/>
</dbReference>
<dbReference type="GO" id="GO:0008422">
    <property type="term" value="F:beta-glucosidase activity"/>
    <property type="evidence" value="ECO:0007669"/>
    <property type="project" value="TreeGrafter"/>
</dbReference>
<dbReference type="STRING" id="573501.SAMN04487999_1333"/>
<dbReference type="AlphaFoldDB" id="A0A1M5WRC1"/>
<sequence length="599" mass="69159">MGHDFLRRWGSRNIYLGVSMSIKILKVCLIILLLVQVEGTSQGFLKAEQTQIVNAKGDPVILRGIGLGGYMLQEGYMLKVPFSGQQYIFKEHVQKLIGKEKTEEFYDAWRENHIQKRDVDSLKKWGFNSIRLPLHYNLFTLPVEDEIELGENTWLEEGFKLTDSLLSWCKANKMYLILDMHAAPGGQGHDVNISDRDPDKPSLWESKANQDKLVAVWEKLAERYKDEVWIGAYDLLNEPNWTFEPNKNQNGIEDTHNKPLRELLVRLTQAVRKIDTNHIVIIEGNGWGNNYRGMLPPWDDNMVLSFHKYWNYNDTSSIQQFLDYRKQYNMPIWLGESGENSNVWFKDAITLMEQNRIGWCWWPLKKLGHNNPLEIKINEGYQHLLKYWSKKAQKPSEEEAYAALMQLTENLKIENCIVHYDVLDAMLRQPNSQQAIPMASNELENELLIEAVDYDLGAEGVAYQDNVSANYHISTGGNRQSWNLGRTYRNDGVDIFLDSAGLEYVGDLEKGEWMQYTIEVKEPELYTIVFNVNSSNEKGKLSALVNTEITKQISIANTLNNWDWTRPVSIPLKRGQNKIKILIDSGGFNLKTIKISKTK</sequence>
<name>A0A1M5WRC1_9FLAO</name>
<dbReference type="EMBL" id="QOVN01000001">
    <property type="protein sequence ID" value="RXG31484.1"/>
    <property type="molecule type" value="Genomic_DNA"/>
</dbReference>
<dbReference type="EMBL" id="FQXT01000002">
    <property type="protein sequence ID" value="SHH89981.1"/>
    <property type="molecule type" value="Genomic_DNA"/>
</dbReference>
<dbReference type="Proteomes" id="UP000290037">
    <property type="component" value="Unassembled WGS sequence"/>
</dbReference>
<dbReference type="GO" id="GO:0009251">
    <property type="term" value="P:glucan catabolic process"/>
    <property type="evidence" value="ECO:0007669"/>
    <property type="project" value="TreeGrafter"/>
</dbReference>
<dbReference type="InterPro" id="IPR050386">
    <property type="entry name" value="Glycosyl_hydrolase_5"/>
</dbReference>
<dbReference type="GO" id="GO:0009986">
    <property type="term" value="C:cell surface"/>
    <property type="evidence" value="ECO:0007669"/>
    <property type="project" value="TreeGrafter"/>
</dbReference>
<reference evidence="5 8" key="3">
    <citation type="submission" date="2018-07" db="EMBL/GenBank/DDBJ databases">
        <title>Leeuwenhoekiella genomics.</title>
        <authorList>
            <person name="Tahon G."/>
            <person name="Willems A."/>
        </authorList>
    </citation>
    <scope>NUCLEOTIDE SEQUENCE [LARGE SCALE GENOMIC DNA]</scope>
    <source>
        <strain evidence="5 8">LMG 24856</strain>
    </source>
</reference>
<dbReference type="PANTHER" id="PTHR31297">
    <property type="entry name" value="GLUCAN ENDO-1,6-BETA-GLUCOSIDASE B"/>
    <property type="match status" value="1"/>
</dbReference>
<evidence type="ECO:0000256" key="3">
    <source>
        <dbReference type="RuleBase" id="RU361153"/>
    </source>
</evidence>
<accession>A0A1M5WRC1</accession>
<dbReference type="InterPro" id="IPR017853">
    <property type="entry name" value="GH"/>
</dbReference>
<evidence type="ECO:0000313" key="8">
    <source>
        <dbReference type="Proteomes" id="UP000290037"/>
    </source>
</evidence>
<dbReference type="CDD" id="cd04080">
    <property type="entry name" value="CBM6_cellulase-like"/>
    <property type="match status" value="1"/>
</dbReference>
<dbReference type="PANTHER" id="PTHR31297:SF13">
    <property type="entry name" value="PUTATIVE-RELATED"/>
    <property type="match status" value="1"/>
</dbReference>
<evidence type="ECO:0000256" key="1">
    <source>
        <dbReference type="ARBA" id="ARBA00022801"/>
    </source>
</evidence>